<accession>A0A8H6DYA3</accession>
<keyword evidence="1" id="KW-1133">Transmembrane helix</keyword>
<keyword evidence="1" id="KW-0812">Transmembrane</keyword>
<sequence length="168" mass="18837">MAASHGTRRPSPVVWPVGRHHPSRLQVQVQVQQWWRPRRRSGTPFPNTGQADPQTLELPLYCCLVAPKHTRLTALLSTRLVPHVLLLPSRVCLPPIVLSIPSKARLASMPILVLVLVLVVITTLVAALAVHMHERCLSWLQSPPLITSTINTVWLLIIACYSTRRVHF</sequence>
<evidence type="ECO:0000256" key="1">
    <source>
        <dbReference type="SAM" id="Phobius"/>
    </source>
</evidence>
<protein>
    <submittedName>
        <fullName evidence="2">Uncharacterized protein</fullName>
    </submittedName>
</protein>
<evidence type="ECO:0000313" key="2">
    <source>
        <dbReference type="EMBL" id="KAF5852183.1"/>
    </source>
</evidence>
<gene>
    <name evidence="2" type="ORF">GGP41_000902</name>
</gene>
<reference evidence="2" key="1">
    <citation type="submission" date="2019-11" db="EMBL/GenBank/DDBJ databases">
        <title>Bipolaris sorokiniana Genome sequencing.</title>
        <authorList>
            <person name="Wang H."/>
        </authorList>
    </citation>
    <scope>NUCLEOTIDE SEQUENCE</scope>
</reference>
<proteinExistence type="predicted"/>
<feature type="transmembrane region" description="Helical" evidence="1">
    <location>
        <begin position="111"/>
        <end position="133"/>
    </location>
</feature>
<dbReference type="AlphaFoldDB" id="A0A8H6DYA3"/>
<dbReference type="Proteomes" id="UP000624244">
    <property type="component" value="Unassembled WGS sequence"/>
</dbReference>
<feature type="transmembrane region" description="Helical" evidence="1">
    <location>
        <begin position="145"/>
        <end position="163"/>
    </location>
</feature>
<organism evidence="2 3">
    <name type="scientific">Cochliobolus sativus</name>
    <name type="common">Common root rot and spot blotch fungus</name>
    <name type="synonym">Bipolaris sorokiniana</name>
    <dbReference type="NCBI Taxonomy" id="45130"/>
    <lineage>
        <taxon>Eukaryota</taxon>
        <taxon>Fungi</taxon>
        <taxon>Dikarya</taxon>
        <taxon>Ascomycota</taxon>
        <taxon>Pezizomycotina</taxon>
        <taxon>Dothideomycetes</taxon>
        <taxon>Pleosporomycetidae</taxon>
        <taxon>Pleosporales</taxon>
        <taxon>Pleosporineae</taxon>
        <taxon>Pleosporaceae</taxon>
        <taxon>Bipolaris</taxon>
    </lineage>
</organism>
<dbReference type="EMBL" id="WNKQ01000004">
    <property type="protein sequence ID" value="KAF5852183.1"/>
    <property type="molecule type" value="Genomic_DNA"/>
</dbReference>
<name>A0A8H6DYA3_COCSA</name>
<evidence type="ECO:0000313" key="3">
    <source>
        <dbReference type="Proteomes" id="UP000624244"/>
    </source>
</evidence>
<comment type="caution">
    <text evidence="2">The sequence shown here is derived from an EMBL/GenBank/DDBJ whole genome shotgun (WGS) entry which is preliminary data.</text>
</comment>
<keyword evidence="1" id="KW-0472">Membrane</keyword>